<protein>
    <submittedName>
        <fullName evidence="1">Uncharacterized protein</fullName>
    </submittedName>
</protein>
<dbReference type="EMBL" id="JAAAIN010002606">
    <property type="protein sequence ID" value="KAG0291620.1"/>
    <property type="molecule type" value="Genomic_DNA"/>
</dbReference>
<reference evidence="1" key="1">
    <citation type="journal article" date="2020" name="Fungal Divers.">
        <title>Resolving the Mortierellaceae phylogeny through synthesis of multi-gene phylogenetics and phylogenomics.</title>
        <authorList>
            <person name="Vandepol N."/>
            <person name="Liber J."/>
            <person name="Desiro A."/>
            <person name="Na H."/>
            <person name="Kennedy M."/>
            <person name="Barry K."/>
            <person name="Grigoriev I.V."/>
            <person name="Miller A.N."/>
            <person name="O'Donnell K."/>
            <person name="Stajich J.E."/>
            <person name="Bonito G."/>
        </authorList>
    </citation>
    <scope>NUCLEOTIDE SEQUENCE</scope>
    <source>
        <strain evidence="1">NVP60</strain>
    </source>
</reference>
<dbReference type="AlphaFoldDB" id="A0A9P6UG39"/>
<proteinExistence type="predicted"/>
<name>A0A9P6UG39_9FUNG</name>
<dbReference type="OrthoDB" id="2406351at2759"/>
<keyword evidence="2" id="KW-1185">Reference proteome</keyword>
<evidence type="ECO:0000313" key="2">
    <source>
        <dbReference type="Proteomes" id="UP000823405"/>
    </source>
</evidence>
<dbReference type="Proteomes" id="UP000823405">
    <property type="component" value="Unassembled WGS sequence"/>
</dbReference>
<sequence>MPLKEFHLELLRRDSFKFLEYGDMFGAHTLVKLYRIYYSGTSKHKLHSSERSHALYFHGKAHCRCLKVRSQNENEYNETDEWNDNGEPEDRT</sequence>
<comment type="caution">
    <text evidence="1">The sequence shown here is derived from an EMBL/GenBank/DDBJ whole genome shotgun (WGS) entry which is preliminary data.</text>
</comment>
<gene>
    <name evidence="1" type="ORF">BGZ97_005834</name>
</gene>
<evidence type="ECO:0000313" key="1">
    <source>
        <dbReference type="EMBL" id="KAG0291620.1"/>
    </source>
</evidence>
<organism evidence="1 2">
    <name type="scientific">Linnemannia gamsii</name>
    <dbReference type="NCBI Taxonomy" id="64522"/>
    <lineage>
        <taxon>Eukaryota</taxon>
        <taxon>Fungi</taxon>
        <taxon>Fungi incertae sedis</taxon>
        <taxon>Mucoromycota</taxon>
        <taxon>Mortierellomycotina</taxon>
        <taxon>Mortierellomycetes</taxon>
        <taxon>Mortierellales</taxon>
        <taxon>Mortierellaceae</taxon>
        <taxon>Linnemannia</taxon>
    </lineage>
</organism>
<accession>A0A9P6UG39</accession>